<dbReference type="Proteomes" id="UP001165121">
    <property type="component" value="Unassembled WGS sequence"/>
</dbReference>
<keyword evidence="1" id="KW-0238">DNA-binding</keyword>
<comment type="caution">
    <text evidence="3">The sequence shown here is derived from an EMBL/GenBank/DDBJ whole genome shotgun (WGS) entry which is preliminary data.</text>
</comment>
<gene>
    <name evidence="3" type="ORF">Pfra01_000092600</name>
</gene>
<keyword evidence="4" id="KW-1185">Reference proteome</keyword>
<name>A0A9W6TPY3_9STRA</name>
<feature type="domain" description="HTH CENPB-type" evidence="2">
    <location>
        <begin position="10"/>
        <end position="83"/>
    </location>
</feature>
<dbReference type="EMBL" id="BSXT01000076">
    <property type="protein sequence ID" value="GMF16754.1"/>
    <property type="molecule type" value="Genomic_DNA"/>
</dbReference>
<dbReference type="Pfam" id="PF03221">
    <property type="entry name" value="HTH_Tnp_Tc5"/>
    <property type="match status" value="1"/>
</dbReference>
<evidence type="ECO:0000259" key="2">
    <source>
        <dbReference type="PROSITE" id="PS51253"/>
    </source>
</evidence>
<proteinExistence type="predicted"/>
<dbReference type="Gene3D" id="1.10.10.60">
    <property type="entry name" value="Homeodomain-like"/>
    <property type="match status" value="1"/>
</dbReference>
<protein>
    <submittedName>
        <fullName evidence="3">Unnamed protein product</fullName>
    </submittedName>
</protein>
<dbReference type="InterPro" id="IPR009057">
    <property type="entry name" value="Homeodomain-like_sf"/>
</dbReference>
<organism evidence="3 4">
    <name type="scientific">Phytophthora fragariaefolia</name>
    <dbReference type="NCBI Taxonomy" id="1490495"/>
    <lineage>
        <taxon>Eukaryota</taxon>
        <taxon>Sar</taxon>
        <taxon>Stramenopiles</taxon>
        <taxon>Oomycota</taxon>
        <taxon>Peronosporomycetes</taxon>
        <taxon>Peronosporales</taxon>
        <taxon>Peronosporaceae</taxon>
        <taxon>Phytophthora</taxon>
    </lineage>
</organism>
<dbReference type="OrthoDB" id="111521at2759"/>
<dbReference type="InterPro" id="IPR006600">
    <property type="entry name" value="HTH_CenpB_DNA-bd_dom"/>
</dbReference>
<sequence length="194" mass="21805">MSANPVQKRLKVGGRKPVFGALEDLLLDAIITRRLQKEKVTRDWIASAALLLYLTLDSDGTSFTGSAAWVSKFMKRTDLSLRRRTNLPILSDDVLVQRAITYMRYLSDLPIHCSLEHAVLMDKTAVFFEDPRDTTVDIMGARHVVTRPTGFVSMRVTVVLAVTVSGRKLTPLVIWKHKQGDRSTSTTESLWVGY</sequence>
<accession>A0A9W6TPY3</accession>
<evidence type="ECO:0000313" key="4">
    <source>
        <dbReference type="Proteomes" id="UP001165121"/>
    </source>
</evidence>
<dbReference type="PROSITE" id="PS51253">
    <property type="entry name" value="HTH_CENPB"/>
    <property type="match status" value="1"/>
</dbReference>
<dbReference type="AlphaFoldDB" id="A0A9W6TPY3"/>
<dbReference type="GO" id="GO:0003677">
    <property type="term" value="F:DNA binding"/>
    <property type="evidence" value="ECO:0007669"/>
    <property type="project" value="UniProtKB-KW"/>
</dbReference>
<evidence type="ECO:0000256" key="1">
    <source>
        <dbReference type="ARBA" id="ARBA00023125"/>
    </source>
</evidence>
<evidence type="ECO:0000313" key="3">
    <source>
        <dbReference type="EMBL" id="GMF16754.1"/>
    </source>
</evidence>
<dbReference type="SUPFAM" id="SSF46689">
    <property type="entry name" value="Homeodomain-like"/>
    <property type="match status" value="1"/>
</dbReference>
<reference evidence="3" key="1">
    <citation type="submission" date="2023-04" db="EMBL/GenBank/DDBJ databases">
        <title>Phytophthora fragariaefolia NBRC 109709.</title>
        <authorList>
            <person name="Ichikawa N."/>
            <person name="Sato H."/>
            <person name="Tonouchi N."/>
        </authorList>
    </citation>
    <scope>NUCLEOTIDE SEQUENCE</scope>
    <source>
        <strain evidence="3">NBRC 109709</strain>
    </source>
</reference>